<dbReference type="KEGG" id="bbat:Bdt_0340"/>
<reference evidence="12 13" key="1">
    <citation type="journal article" date="2012" name="BMC Genomics">
        <title>Genome analysis of a simultaneously predatory and prey-independent, novel Bdellovibrio bacteriovorus from the River Tiber, supports in silico predictions of both ancient and recent lateral gene transfer from diverse bacteria.</title>
        <authorList>
            <person name="Hobley L."/>
            <person name="Lerner T.R."/>
            <person name="Williams L.E."/>
            <person name="Lambert C."/>
            <person name="Till R."/>
            <person name="Milner D.S."/>
            <person name="Basford S.M."/>
            <person name="Capeness M.J."/>
            <person name="Fenton A.K."/>
            <person name="Atterbury R.J."/>
            <person name="Harris M.A."/>
            <person name="Sockett R.E."/>
        </authorList>
    </citation>
    <scope>NUCLEOTIDE SEQUENCE [LARGE SCALE GENOMIC DNA]</scope>
    <source>
        <strain evidence="12 13">Tiberius</strain>
    </source>
</reference>
<gene>
    <name evidence="12" type="primary">napA</name>
    <name evidence="12" type="ORF">Bdt_0340</name>
</gene>
<evidence type="ECO:0000256" key="5">
    <source>
        <dbReference type="ARBA" id="ARBA00022989"/>
    </source>
</evidence>
<keyword evidence="3" id="KW-0050">Antiport</keyword>
<keyword evidence="9" id="KW-0739">Sodium transport</keyword>
<feature type="transmembrane region" description="Helical" evidence="10">
    <location>
        <begin position="117"/>
        <end position="137"/>
    </location>
</feature>
<dbReference type="HOGENOM" id="CLU_992730_0_0_7"/>
<sequence>MKLFLFIAAGLILSPTLLNIPKTETVSLMGTIAAYVFLFAAGLELSLKKTLAHVKEASWISVGAFIFPLIAGYIGALYLLPEGSNTLFVATAMAVSALPVIIQLLKEANLYTTNLGRLIVSAATLCDILAWIMFSFLLPPQNMGPWIASHLPVFVFMAGLFISDWNLISEKHIEQLESITRWVFAPVFFVTIGWGLNLAQHFDARQVAIVTLIAFAGKIIGSYAVSRWRKFNHTDSMTIGLSLNARGAMEILMATFGLKAGLIDMTLFTSLVAMAIITSMVPALTFRLQRKLRQ</sequence>
<feature type="transmembrane region" description="Helical" evidence="10">
    <location>
        <begin position="143"/>
        <end position="162"/>
    </location>
</feature>
<keyword evidence="4 10" id="KW-0812">Transmembrane</keyword>
<organism evidence="12 13">
    <name type="scientific">Bdellovibrio bacteriovorus str. Tiberius</name>
    <dbReference type="NCBI Taxonomy" id="1069642"/>
    <lineage>
        <taxon>Bacteria</taxon>
        <taxon>Pseudomonadati</taxon>
        <taxon>Bdellovibrionota</taxon>
        <taxon>Bdellovibrionia</taxon>
        <taxon>Bdellovibrionales</taxon>
        <taxon>Pseudobdellovibrionaceae</taxon>
        <taxon>Bdellovibrio</taxon>
    </lineage>
</organism>
<proteinExistence type="predicted"/>
<feature type="transmembrane region" description="Helical" evidence="10">
    <location>
        <begin position="28"/>
        <end position="47"/>
    </location>
</feature>
<feature type="domain" description="Cation/H+ exchanger transmembrane" evidence="11">
    <location>
        <begin position="155"/>
        <end position="285"/>
    </location>
</feature>
<protein>
    <submittedName>
        <fullName evidence="12">Na/H antiporter</fullName>
    </submittedName>
</protein>
<feature type="domain" description="Cation/H+ exchanger transmembrane" evidence="11">
    <location>
        <begin position="4"/>
        <end position="138"/>
    </location>
</feature>
<dbReference type="EMBL" id="CP002930">
    <property type="protein sequence ID" value="AFY00048.1"/>
    <property type="molecule type" value="Genomic_DNA"/>
</dbReference>
<keyword evidence="8 10" id="KW-0472">Membrane</keyword>
<feature type="transmembrane region" description="Helical" evidence="10">
    <location>
        <begin position="206"/>
        <end position="225"/>
    </location>
</feature>
<evidence type="ECO:0000256" key="10">
    <source>
        <dbReference type="SAM" id="Phobius"/>
    </source>
</evidence>
<evidence type="ECO:0000313" key="13">
    <source>
        <dbReference type="Proteomes" id="UP000010074"/>
    </source>
</evidence>
<dbReference type="InterPro" id="IPR038770">
    <property type="entry name" value="Na+/solute_symporter_sf"/>
</dbReference>
<dbReference type="GO" id="GO:0016020">
    <property type="term" value="C:membrane"/>
    <property type="evidence" value="ECO:0007669"/>
    <property type="project" value="UniProtKB-SubCell"/>
</dbReference>
<dbReference type="PANTHER" id="PTHR43562">
    <property type="entry name" value="NAPA-TYPE SODIUM/HYDROGEN ANTIPORTER"/>
    <property type="match status" value="1"/>
</dbReference>
<evidence type="ECO:0000256" key="4">
    <source>
        <dbReference type="ARBA" id="ARBA00022692"/>
    </source>
</evidence>
<evidence type="ECO:0000256" key="8">
    <source>
        <dbReference type="ARBA" id="ARBA00023136"/>
    </source>
</evidence>
<evidence type="ECO:0000256" key="2">
    <source>
        <dbReference type="ARBA" id="ARBA00022448"/>
    </source>
</evidence>
<evidence type="ECO:0000259" key="11">
    <source>
        <dbReference type="Pfam" id="PF00999"/>
    </source>
</evidence>
<evidence type="ECO:0000256" key="3">
    <source>
        <dbReference type="ARBA" id="ARBA00022449"/>
    </source>
</evidence>
<keyword evidence="5 10" id="KW-1133">Transmembrane helix</keyword>
<keyword evidence="7" id="KW-0406">Ion transport</keyword>
<feature type="transmembrane region" description="Helical" evidence="10">
    <location>
        <begin position="59"/>
        <end position="80"/>
    </location>
</feature>
<feature type="transmembrane region" description="Helical" evidence="10">
    <location>
        <begin position="182"/>
        <end position="200"/>
    </location>
</feature>
<dbReference type="InterPro" id="IPR006153">
    <property type="entry name" value="Cation/H_exchanger_TM"/>
</dbReference>
<evidence type="ECO:0000256" key="9">
    <source>
        <dbReference type="ARBA" id="ARBA00023201"/>
    </source>
</evidence>
<evidence type="ECO:0000256" key="6">
    <source>
        <dbReference type="ARBA" id="ARBA00023053"/>
    </source>
</evidence>
<name>K7YR63_BDEBC</name>
<evidence type="ECO:0000256" key="1">
    <source>
        <dbReference type="ARBA" id="ARBA00004141"/>
    </source>
</evidence>
<keyword evidence="6" id="KW-0915">Sodium</keyword>
<keyword evidence="2" id="KW-0813">Transport</keyword>
<dbReference type="AlphaFoldDB" id="K7YR63"/>
<dbReference type="OrthoDB" id="5292719at2"/>
<feature type="transmembrane region" description="Helical" evidence="10">
    <location>
        <begin position="262"/>
        <end position="286"/>
    </location>
</feature>
<dbReference type="RefSeq" id="WP_015089532.1">
    <property type="nucleotide sequence ID" value="NC_019567.1"/>
</dbReference>
<dbReference type="STRING" id="1069642.Bdt_0340"/>
<evidence type="ECO:0000256" key="7">
    <source>
        <dbReference type="ARBA" id="ARBA00023065"/>
    </source>
</evidence>
<dbReference type="PATRIC" id="fig|1069642.3.peg.335"/>
<accession>K7YR63</accession>
<comment type="subcellular location">
    <subcellularLocation>
        <location evidence="1">Membrane</location>
        <topology evidence="1">Multi-pass membrane protein</topology>
    </subcellularLocation>
</comment>
<dbReference type="GO" id="GO:0015297">
    <property type="term" value="F:antiporter activity"/>
    <property type="evidence" value="ECO:0007669"/>
    <property type="project" value="UniProtKB-KW"/>
</dbReference>
<dbReference type="PANTHER" id="PTHR43562:SF3">
    <property type="entry name" value="SODIUM ION_PROTON EXCHANGER (EUROFUNG)"/>
    <property type="match status" value="1"/>
</dbReference>
<dbReference type="GO" id="GO:0006814">
    <property type="term" value="P:sodium ion transport"/>
    <property type="evidence" value="ECO:0007669"/>
    <property type="project" value="UniProtKB-KW"/>
</dbReference>
<evidence type="ECO:0000313" key="12">
    <source>
        <dbReference type="EMBL" id="AFY00048.1"/>
    </source>
</evidence>
<dbReference type="Gene3D" id="1.20.1530.20">
    <property type="match status" value="2"/>
</dbReference>
<dbReference type="Pfam" id="PF00999">
    <property type="entry name" value="Na_H_Exchanger"/>
    <property type="match status" value="2"/>
</dbReference>
<dbReference type="GO" id="GO:1902600">
    <property type="term" value="P:proton transmembrane transport"/>
    <property type="evidence" value="ECO:0007669"/>
    <property type="project" value="InterPro"/>
</dbReference>
<feature type="transmembrane region" description="Helical" evidence="10">
    <location>
        <begin position="86"/>
        <end position="105"/>
    </location>
</feature>
<feature type="transmembrane region" description="Helical" evidence="10">
    <location>
        <begin position="237"/>
        <end position="256"/>
    </location>
</feature>
<dbReference type="Proteomes" id="UP000010074">
    <property type="component" value="Chromosome"/>
</dbReference>